<dbReference type="AlphaFoldDB" id="A0A0S3S970"/>
<name>A0A0S3S970_PHAAN</name>
<proteinExistence type="predicted"/>
<sequence length="71" mass="8278">PSKGICTFVHAQRKQESPLVFVVETDQLNTLIILFEFQSNKSELRWLSPVCENAWEKYSDVYVMYDKGFCA</sequence>
<dbReference type="Proteomes" id="UP000291084">
    <property type="component" value="Chromosome 6"/>
</dbReference>
<feature type="non-terminal residue" evidence="1">
    <location>
        <position position="1"/>
    </location>
</feature>
<dbReference type="EMBL" id="AP015039">
    <property type="protein sequence ID" value="BAT89378.1"/>
    <property type="molecule type" value="Genomic_DNA"/>
</dbReference>
<keyword evidence="2" id="KW-1185">Reference proteome</keyword>
<accession>A0A0S3S970</accession>
<protein>
    <submittedName>
        <fullName evidence="1">Uncharacterized protein</fullName>
    </submittedName>
</protein>
<evidence type="ECO:0000313" key="2">
    <source>
        <dbReference type="Proteomes" id="UP000291084"/>
    </source>
</evidence>
<evidence type="ECO:0000313" key="1">
    <source>
        <dbReference type="EMBL" id="BAT89378.1"/>
    </source>
</evidence>
<gene>
    <name evidence="1" type="primary">Vigan.06G032300</name>
    <name evidence="1" type="ORF">VIGAN_06032300</name>
</gene>
<organism evidence="1 2">
    <name type="scientific">Vigna angularis var. angularis</name>
    <dbReference type="NCBI Taxonomy" id="157739"/>
    <lineage>
        <taxon>Eukaryota</taxon>
        <taxon>Viridiplantae</taxon>
        <taxon>Streptophyta</taxon>
        <taxon>Embryophyta</taxon>
        <taxon>Tracheophyta</taxon>
        <taxon>Spermatophyta</taxon>
        <taxon>Magnoliopsida</taxon>
        <taxon>eudicotyledons</taxon>
        <taxon>Gunneridae</taxon>
        <taxon>Pentapetalae</taxon>
        <taxon>rosids</taxon>
        <taxon>fabids</taxon>
        <taxon>Fabales</taxon>
        <taxon>Fabaceae</taxon>
        <taxon>Papilionoideae</taxon>
        <taxon>50 kb inversion clade</taxon>
        <taxon>NPAAA clade</taxon>
        <taxon>indigoferoid/millettioid clade</taxon>
        <taxon>Phaseoleae</taxon>
        <taxon>Vigna</taxon>
    </lineage>
</organism>
<reference evidence="1 2" key="1">
    <citation type="journal article" date="2015" name="Sci. Rep.">
        <title>The power of single molecule real-time sequencing technology in the de novo assembly of a eukaryotic genome.</title>
        <authorList>
            <person name="Sakai H."/>
            <person name="Naito K."/>
            <person name="Ogiso-Tanaka E."/>
            <person name="Takahashi Y."/>
            <person name="Iseki K."/>
            <person name="Muto C."/>
            <person name="Satou K."/>
            <person name="Teruya K."/>
            <person name="Shiroma A."/>
            <person name="Shimoji M."/>
            <person name="Hirano T."/>
            <person name="Itoh T."/>
            <person name="Kaga A."/>
            <person name="Tomooka N."/>
        </authorList>
    </citation>
    <scope>NUCLEOTIDE SEQUENCE [LARGE SCALE GENOMIC DNA]</scope>
    <source>
        <strain evidence="2">cv. Shumari</strain>
    </source>
</reference>